<dbReference type="Pfam" id="PF13855">
    <property type="entry name" value="LRR_8"/>
    <property type="match status" value="1"/>
</dbReference>
<evidence type="ECO:0000313" key="4">
    <source>
        <dbReference type="EMBL" id="AEO32769.1"/>
    </source>
</evidence>
<protein>
    <recommendedName>
        <fullName evidence="5">LRRNT domain-containing protein</fullName>
    </recommendedName>
</protein>
<dbReference type="InterPro" id="IPR032675">
    <property type="entry name" value="LRR_dom_sf"/>
</dbReference>
<dbReference type="PROSITE" id="PS51450">
    <property type="entry name" value="LRR"/>
    <property type="match status" value="2"/>
</dbReference>
<dbReference type="PANTHER" id="PTHR24364:SF18">
    <property type="entry name" value="LP06937P"/>
    <property type="match status" value="1"/>
</dbReference>
<keyword evidence="1" id="KW-0433">Leucine-rich repeat</keyword>
<evidence type="ECO:0008006" key="5">
    <source>
        <dbReference type="Google" id="ProtNLM"/>
    </source>
</evidence>
<feature type="non-terminal residue" evidence="4">
    <location>
        <position position="1"/>
    </location>
</feature>
<keyword evidence="2" id="KW-0732">Signal</keyword>
<dbReference type="Gene3D" id="3.80.10.10">
    <property type="entry name" value="Ribonuclease Inhibitor"/>
    <property type="match status" value="1"/>
</dbReference>
<evidence type="ECO:0000256" key="1">
    <source>
        <dbReference type="ARBA" id="ARBA00022614"/>
    </source>
</evidence>
<name>G3MH01_AMBMU</name>
<accession>G3MH01</accession>
<sequence length="372" mass="41543">CEWGEHSDLRGYKIFIQVENLSILIEPRQDPENRSTTMGTSRPSVLFVLFGGVLALAAAQVNPCPAPDSLRPCTCDNTGINCMKAKSTADLEKAFSGKEKTIHKALWIQNRAITKIENNTFGDYAFAKVYVDLNRKLTSFPLSCLDKSSKYLDELSLYGNGLSSLTSIDYIWLPRFKRLRTLNLANNNLSYVPVGAFSNPSLQTLSLNKNPITNIGAYAFKNLPSLRTLELRLIRAKVLGAYSLAIPKHHPELEIRLQAGQVETVEENAFKGTAPLAVNLQFNNLVEFSEPVFQPLITAMASNARKNNMLGDARILTKGNQFSCAGCEFSWLTTLKNKPDVMLMLIDFRCRDRTAVWNITNARLGCLYKPRP</sequence>
<dbReference type="InterPro" id="IPR052286">
    <property type="entry name" value="Wnt_signaling_inhibitor"/>
</dbReference>
<evidence type="ECO:0000256" key="2">
    <source>
        <dbReference type="ARBA" id="ARBA00022729"/>
    </source>
</evidence>
<dbReference type="InterPro" id="IPR001611">
    <property type="entry name" value="Leu-rich_rpt"/>
</dbReference>
<dbReference type="PANTHER" id="PTHR24364">
    <property type="entry name" value="LP06937P"/>
    <property type="match status" value="1"/>
</dbReference>
<evidence type="ECO:0000256" key="3">
    <source>
        <dbReference type="ARBA" id="ARBA00022737"/>
    </source>
</evidence>
<dbReference type="SUPFAM" id="SSF52058">
    <property type="entry name" value="L domain-like"/>
    <property type="match status" value="1"/>
</dbReference>
<dbReference type="SMART" id="SM00369">
    <property type="entry name" value="LRR_TYP"/>
    <property type="match status" value="2"/>
</dbReference>
<dbReference type="InterPro" id="IPR003591">
    <property type="entry name" value="Leu-rich_rpt_typical-subtyp"/>
</dbReference>
<dbReference type="EMBL" id="JO841152">
    <property type="protein sequence ID" value="AEO32769.1"/>
    <property type="molecule type" value="mRNA"/>
</dbReference>
<dbReference type="GO" id="GO:0016020">
    <property type="term" value="C:membrane"/>
    <property type="evidence" value="ECO:0007669"/>
    <property type="project" value="TreeGrafter"/>
</dbReference>
<reference evidence="4" key="1">
    <citation type="journal article" date="2011" name="PLoS ONE">
        <title>A deep insight into the sialotranscriptome of the gulf coast tick, Amblyomma maculatum.</title>
        <authorList>
            <person name="Karim S."/>
            <person name="Singh P."/>
            <person name="Ribeiro J.M."/>
        </authorList>
    </citation>
    <scope>NUCLEOTIDE SEQUENCE</scope>
    <source>
        <tissue evidence="4">Salivary gland</tissue>
    </source>
</reference>
<keyword evidence="3" id="KW-0677">Repeat</keyword>
<organism evidence="4">
    <name type="scientific">Amblyomma maculatum</name>
    <name type="common">Gulf Coast tick</name>
    <dbReference type="NCBI Taxonomy" id="34609"/>
    <lineage>
        <taxon>Eukaryota</taxon>
        <taxon>Metazoa</taxon>
        <taxon>Ecdysozoa</taxon>
        <taxon>Arthropoda</taxon>
        <taxon>Chelicerata</taxon>
        <taxon>Arachnida</taxon>
        <taxon>Acari</taxon>
        <taxon>Parasitiformes</taxon>
        <taxon>Ixodida</taxon>
        <taxon>Ixodoidea</taxon>
        <taxon>Ixodidae</taxon>
        <taxon>Amblyomminae</taxon>
        <taxon>Amblyomma</taxon>
    </lineage>
</organism>
<dbReference type="AlphaFoldDB" id="G3MH01"/>
<proteinExistence type="evidence at transcript level"/>